<dbReference type="Pfam" id="PF10093">
    <property type="entry name" value="EarP"/>
    <property type="match status" value="1"/>
</dbReference>
<dbReference type="RefSeq" id="WP_107863969.1">
    <property type="nucleotide sequence ID" value="NZ_QAON01000001.1"/>
</dbReference>
<evidence type="ECO:0000256" key="6">
    <source>
        <dbReference type="ARBA" id="ARBA00030025"/>
    </source>
</evidence>
<comment type="function">
    <text evidence="3">Protein-arginine rhamnosyltransferase that catalyzes the transfer of a single rhamnose to elongation factor P (EF-P) on 'Lys-32', a modification required for EF-P-dependent rescue of polyproline stalled ribosomes.</text>
</comment>
<dbReference type="Proteomes" id="UP000244223">
    <property type="component" value="Unassembled WGS sequence"/>
</dbReference>
<protein>
    <recommendedName>
        <fullName evidence="5">Protein-arginine rhamnosyltransferase</fullName>
    </recommendedName>
    <alternativeName>
        <fullName evidence="6">EF-P arginine rhamnosyltransferase</fullName>
    </alternativeName>
</protein>
<dbReference type="EMBL" id="QAON01000001">
    <property type="protein sequence ID" value="PTQ90935.1"/>
    <property type="molecule type" value="Genomic_DNA"/>
</dbReference>
<gene>
    <name evidence="8" type="ORF">C8N29_1014</name>
</gene>
<dbReference type="InterPro" id="IPR016633">
    <property type="entry name" value="EarP"/>
</dbReference>
<dbReference type="OrthoDB" id="209085at2"/>
<dbReference type="NCBIfam" id="TIGR03837">
    <property type="entry name" value="efp_Arg_rhamno"/>
    <property type="match status" value="1"/>
</dbReference>
<dbReference type="AlphaFoldDB" id="A0A2T5J2W9"/>
<keyword evidence="2" id="KW-0808">Transferase</keyword>
<dbReference type="PIRSF" id="PIRSF015557">
    <property type="entry name" value="UCP015557"/>
    <property type="match status" value="1"/>
</dbReference>
<evidence type="ECO:0000313" key="8">
    <source>
        <dbReference type="EMBL" id="PTQ90935.1"/>
    </source>
</evidence>
<evidence type="ECO:0000256" key="4">
    <source>
        <dbReference type="ARBA" id="ARBA00024346"/>
    </source>
</evidence>
<comment type="similarity">
    <text evidence="4">Belongs to the glycosyltransferase 104 family.</text>
</comment>
<evidence type="ECO:0000256" key="7">
    <source>
        <dbReference type="ARBA" id="ARBA00048472"/>
    </source>
</evidence>
<evidence type="ECO:0000256" key="1">
    <source>
        <dbReference type="ARBA" id="ARBA00022676"/>
    </source>
</evidence>
<evidence type="ECO:0000256" key="2">
    <source>
        <dbReference type="ARBA" id="ARBA00022679"/>
    </source>
</evidence>
<comment type="catalytic activity">
    <reaction evidence="7">
        <text>dTDP-beta-L-rhamnose + L-arginyl-[protein] = N(omega)-(alpha-L-rhamnosyl)-L-arginyl-[protein] + dTDP + H(+)</text>
        <dbReference type="Rhea" id="RHEA:66692"/>
        <dbReference type="Rhea" id="RHEA-COMP:10532"/>
        <dbReference type="Rhea" id="RHEA-COMP:17096"/>
        <dbReference type="ChEBI" id="CHEBI:15378"/>
        <dbReference type="ChEBI" id="CHEBI:29965"/>
        <dbReference type="ChEBI" id="CHEBI:57510"/>
        <dbReference type="ChEBI" id="CHEBI:58369"/>
        <dbReference type="ChEBI" id="CHEBI:167445"/>
    </reaction>
    <physiologicalReaction direction="left-to-right" evidence="7">
        <dbReference type="Rhea" id="RHEA:66693"/>
    </physiologicalReaction>
</comment>
<evidence type="ECO:0000256" key="3">
    <source>
        <dbReference type="ARBA" id="ARBA00024303"/>
    </source>
</evidence>
<name>A0A2T5J2W9_9GAMM</name>
<organism evidence="8 9">
    <name type="scientific">Agitococcus lubricus</name>
    <dbReference type="NCBI Taxonomy" id="1077255"/>
    <lineage>
        <taxon>Bacteria</taxon>
        <taxon>Pseudomonadati</taxon>
        <taxon>Pseudomonadota</taxon>
        <taxon>Gammaproteobacteria</taxon>
        <taxon>Moraxellales</taxon>
        <taxon>Moraxellaceae</taxon>
        <taxon>Agitococcus</taxon>
    </lineage>
</organism>
<comment type="caution">
    <text evidence="8">The sequence shown here is derived from an EMBL/GenBank/DDBJ whole genome shotgun (WGS) entry which is preliminary data.</text>
</comment>
<accession>A0A2T5J2W9</accession>
<evidence type="ECO:0000256" key="5">
    <source>
        <dbReference type="ARBA" id="ARBA00024416"/>
    </source>
</evidence>
<dbReference type="GO" id="GO:0106361">
    <property type="term" value="F:protein-arginine rhamnosyltransferase activity"/>
    <property type="evidence" value="ECO:0007669"/>
    <property type="project" value="InterPro"/>
</dbReference>
<proteinExistence type="inferred from homology"/>
<evidence type="ECO:0000313" key="9">
    <source>
        <dbReference type="Proteomes" id="UP000244223"/>
    </source>
</evidence>
<sequence>MINSIDIFCTVIDNLGDIGVCWRLAKQLHHEYDLQVRLWVDDLHSFSQFERVVSVSHAQQTVNGIDIYRWSIQDDFSTILPADVVIEGFGCRLPDAYLDHMAHAHPAPVWLNLEYLSAEHWVSDCHGMLSIHPRLGLKQYFFFPSFLAQSGGLLRESELLNQRLRFCQSQQTQALFWQSIGCADAPSFRTKMSLFAYENPAIIGLLTALSQQDSPSLVVIPQNRALHCVNAFLGKSLRVGDVVNCGQLRICVIDLLSPSQYDHLLWACDLNIVRGEDSFVRAHWAGKPLLWDIYPQADLAHLHKLSAWLACAAPFIDASWQQLQSYWVNQQNSPDYWQSLTPQLASRQVEHEAFCQFLAQQDSLCQQLVTFCTKKHDAI</sequence>
<reference evidence="8 9" key="1">
    <citation type="submission" date="2018-04" db="EMBL/GenBank/DDBJ databases">
        <title>Genomic Encyclopedia of Archaeal and Bacterial Type Strains, Phase II (KMG-II): from individual species to whole genera.</title>
        <authorList>
            <person name="Goeker M."/>
        </authorList>
    </citation>
    <scope>NUCLEOTIDE SEQUENCE [LARGE SCALE GENOMIC DNA]</scope>
    <source>
        <strain evidence="8 9">DSM 5822</strain>
    </source>
</reference>
<keyword evidence="9" id="KW-1185">Reference proteome</keyword>
<keyword evidence="1" id="KW-0328">Glycosyltransferase</keyword>